<keyword evidence="3" id="KW-1185">Reference proteome</keyword>
<dbReference type="Gene3D" id="2.40.50.120">
    <property type="match status" value="1"/>
</dbReference>
<proteinExistence type="predicted"/>
<dbReference type="PROSITE" id="PS51257">
    <property type="entry name" value="PROKAR_LIPOPROTEIN"/>
    <property type="match status" value="1"/>
</dbReference>
<dbReference type="InterPro" id="IPR008993">
    <property type="entry name" value="TIMP-like_OB-fold"/>
</dbReference>
<keyword evidence="1" id="KW-0732">Signal</keyword>
<feature type="signal peptide" evidence="1">
    <location>
        <begin position="1"/>
        <end position="24"/>
    </location>
</feature>
<sequence length="156" mass="15801">MARAVGVLVLLTGMVAASAGTALACTCPPQDTEPKRYARYGHVFTGVVLAEVVDMGQPNNSADDSYLYMVKVGTEYKGDVPVSVVTLQTTIYGTACGTRLSVGTDYLLFAYRVGDSFRTDSCTGNRAAAGGPPVTGPIAAAAGAAGAVTPCAAQAA</sequence>
<dbReference type="SUPFAM" id="SSF50242">
    <property type="entry name" value="TIMP-like"/>
    <property type="match status" value="1"/>
</dbReference>
<protein>
    <recommendedName>
        <fullName evidence="4">Tissue inhibitor of metalloproteinase</fullName>
    </recommendedName>
</protein>
<evidence type="ECO:0000256" key="1">
    <source>
        <dbReference type="SAM" id="SignalP"/>
    </source>
</evidence>
<reference evidence="3" key="1">
    <citation type="journal article" date="2019" name="Int. J. Syst. Evol. Microbiol.">
        <title>The Global Catalogue of Microorganisms (GCM) 10K type strain sequencing project: providing services to taxonomists for standard genome sequencing and annotation.</title>
        <authorList>
            <consortium name="The Broad Institute Genomics Platform"/>
            <consortium name="The Broad Institute Genome Sequencing Center for Infectious Disease"/>
            <person name="Wu L."/>
            <person name="Ma J."/>
        </authorList>
    </citation>
    <scope>NUCLEOTIDE SEQUENCE [LARGE SCALE GENOMIC DNA]</scope>
    <source>
        <strain evidence="3">KCTC 12848</strain>
    </source>
</reference>
<dbReference type="Proteomes" id="UP001595833">
    <property type="component" value="Unassembled WGS sequence"/>
</dbReference>
<organism evidence="2 3">
    <name type="scientific">Saccharothrix xinjiangensis</name>
    <dbReference type="NCBI Taxonomy" id="204798"/>
    <lineage>
        <taxon>Bacteria</taxon>
        <taxon>Bacillati</taxon>
        <taxon>Actinomycetota</taxon>
        <taxon>Actinomycetes</taxon>
        <taxon>Pseudonocardiales</taxon>
        <taxon>Pseudonocardiaceae</taxon>
        <taxon>Saccharothrix</taxon>
    </lineage>
</organism>
<dbReference type="EMBL" id="JBHSJB010000004">
    <property type="protein sequence ID" value="MFC5052889.1"/>
    <property type="molecule type" value="Genomic_DNA"/>
</dbReference>
<dbReference type="RefSeq" id="WP_344037913.1">
    <property type="nucleotide sequence ID" value="NZ_BAAAKE010000009.1"/>
</dbReference>
<evidence type="ECO:0000313" key="2">
    <source>
        <dbReference type="EMBL" id="MFC5052889.1"/>
    </source>
</evidence>
<name>A0ABV9XUL7_9PSEU</name>
<feature type="chain" id="PRO_5045928947" description="Tissue inhibitor of metalloproteinase" evidence="1">
    <location>
        <begin position="25"/>
        <end position="156"/>
    </location>
</feature>
<gene>
    <name evidence="2" type="ORF">ACFPFM_03865</name>
</gene>
<comment type="caution">
    <text evidence="2">The sequence shown here is derived from an EMBL/GenBank/DDBJ whole genome shotgun (WGS) entry which is preliminary data.</text>
</comment>
<evidence type="ECO:0008006" key="4">
    <source>
        <dbReference type="Google" id="ProtNLM"/>
    </source>
</evidence>
<accession>A0ABV9XUL7</accession>
<evidence type="ECO:0000313" key="3">
    <source>
        <dbReference type="Proteomes" id="UP001595833"/>
    </source>
</evidence>